<dbReference type="RefSeq" id="WP_249474448.1">
    <property type="nucleotide sequence ID" value="NZ_JAMBEP010000002.1"/>
</dbReference>
<sequence>MKNNKGIQGRQNRCAAVATLCFGLLMAGSAEAQWTVTDPGHTLATVDGWVVQGAEIGEQLKRWEEQTKRWQTQLADAKSVFKSQDMDMTMDFSERPRDYGMAESCPEKKFDKDRPITSAVDTGLSAISSWQPLKLDNSANLKKDMLDLCKQIVVAKNMKYNETVRLLKLVKQRESEMKKLDEYRQRVGTSQGMLATSSNQLSALSTRMQMDVQYSEAVINTYDALIASRKLDQEKITQRILKGSDKGLVSVVLQGAALKGTFAGLRAIKDR</sequence>
<name>A0ABT0MJT1_9GAMM</name>
<organism evidence="2 3">
    <name type="scientific">Luteimonas galliterrae</name>
    <dbReference type="NCBI Taxonomy" id="2940486"/>
    <lineage>
        <taxon>Bacteria</taxon>
        <taxon>Pseudomonadati</taxon>
        <taxon>Pseudomonadota</taxon>
        <taxon>Gammaproteobacteria</taxon>
        <taxon>Lysobacterales</taxon>
        <taxon>Lysobacteraceae</taxon>
        <taxon>Luteimonas</taxon>
    </lineage>
</organism>
<reference evidence="2 3" key="1">
    <citation type="submission" date="2022-05" db="EMBL/GenBank/DDBJ databases">
        <title>Luteimonas sp. SX5, whole genome shotgun sequencing project.</title>
        <authorList>
            <person name="Zhao G."/>
            <person name="Shen L."/>
        </authorList>
    </citation>
    <scope>NUCLEOTIDE SEQUENCE [LARGE SCALE GENOMIC DNA]</scope>
    <source>
        <strain evidence="2 3">SX5</strain>
    </source>
</reference>
<keyword evidence="1" id="KW-0732">Signal</keyword>
<protein>
    <submittedName>
        <fullName evidence="2">DUF4141 domain-containing protein</fullName>
    </submittedName>
</protein>
<evidence type="ECO:0000313" key="3">
    <source>
        <dbReference type="Proteomes" id="UP001431217"/>
    </source>
</evidence>
<feature type="signal peptide" evidence="1">
    <location>
        <begin position="1"/>
        <end position="32"/>
    </location>
</feature>
<evidence type="ECO:0000256" key="1">
    <source>
        <dbReference type="SAM" id="SignalP"/>
    </source>
</evidence>
<evidence type="ECO:0000313" key="2">
    <source>
        <dbReference type="EMBL" id="MCL1635121.1"/>
    </source>
</evidence>
<comment type="caution">
    <text evidence="2">The sequence shown here is derived from an EMBL/GenBank/DDBJ whole genome shotgun (WGS) entry which is preliminary data.</text>
</comment>
<dbReference type="Proteomes" id="UP001431217">
    <property type="component" value="Unassembled WGS sequence"/>
</dbReference>
<gene>
    <name evidence="2" type="ORF">M2650_10850</name>
</gene>
<proteinExistence type="predicted"/>
<accession>A0ABT0MJT1</accession>
<feature type="chain" id="PRO_5045169619" evidence="1">
    <location>
        <begin position="33"/>
        <end position="271"/>
    </location>
</feature>
<dbReference type="EMBL" id="JAMBEP010000002">
    <property type="protein sequence ID" value="MCL1635121.1"/>
    <property type="molecule type" value="Genomic_DNA"/>
</dbReference>
<keyword evidence="3" id="KW-1185">Reference proteome</keyword>